<dbReference type="RefSeq" id="WP_211784287.1">
    <property type="nucleotide sequence ID" value="NZ_CP047289.1"/>
</dbReference>
<feature type="transmembrane region" description="Helical" evidence="6">
    <location>
        <begin position="22"/>
        <end position="41"/>
    </location>
</feature>
<keyword evidence="8" id="KW-1185">Reference proteome</keyword>
<feature type="transmembrane region" description="Helical" evidence="6">
    <location>
        <begin position="245"/>
        <end position="265"/>
    </location>
</feature>
<dbReference type="PANTHER" id="PTHR23501">
    <property type="entry name" value="MAJOR FACILITATOR SUPERFAMILY"/>
    <property type="match status" value="1"/>
</dbReference>
<feature type="transmembrane region" description="Helical" evidence="6">
    <location>
        <begin position="501"/>
        <end position="524"/>
    </location>
</feature>
<keyword evidence="4 6" id="KW-1133">Transmembrane helix</keyword>
<feature type="transmembrane region" description="Helical" evidence="6">
    <location>
        <begin position="346"/>
        <end position="363"/>
    </location>
</feature>
<accession>A0A8J8SK66</accession>
<evidence type="ECO:0000256" key="3">
    <source>
        <dbReference type="ARBA" id="ARBA00022692"/>
    </source>
</evidence>
<keyword evidence="3 6" id="KW-0812">Transmembrane</keyword>
<keyword evidence="2" id="KW-0813">Transport</keyword>
<dbReference type="GO" id="GO:0012505">
    <property type="term" value="C:endomembrane system"/>
    <property type="evidence" value="ECO:0007669"/>
    <property type="project" value="UniProtKB-SubCell"/>
</dbReference>
<feature type="transmembrane region" description="Helical" evidence="6">
    <location>
        <begin position="277"/>
        <end position="296"/>
    </location>
</feature>
<protein>
    <submittedName>
        <fullName evidence="7">MFS transporter</fullName>
    </submittedName>
</protein>
<evidence type="ECO:0000256" key="6">
    <source>
        <dbReference type="SAM" id="Phobius"/>
    </source>
</evidence>
<dbReference type="GO" id="GO:0022857">
    <property type="term" value="F:transmembrane transporter activity"/>
    <property type="evidence" value="ECO:0007669"/>
    <property type="project" value="InterPro"/>
</dbReference>
<dbReference type="GO" id="GO:0005886">
    <property type="term" value="C:plasma membrane"/>
    <property type="evidence" value="ECO:0007669"/>
    <property type="project" value="TreeGrafter"/>
</dbReference>
<dbReference type="InterPro" id="IPR011701">
    <property type="entry name" value="MFS"/>
</dbReference>
<name>A0A8J8SK66_9RHOB</name>
<evidence type="ECO:0000256" key="4">
    <source>
        <dbReference type="ARBA" id="ARBA00022989"/>
    </source>
</evidence>
<organism evidence="7 8">
    <name type="scientific">Falsirhodobacter algicola</name>
    <dbReference type="NCBI Taxonomy" id="2692330"/>
    <lineage>
        <taxon>Bacteria</taxon>
        <taxon>Pseudomonadati</taxon>
        <taxon>Pseudomonadota</taxon>
        <taxon>Alphaproteobacteria</taxon>
        <taxon>Rhodobacterales</taxon>
        <taxon>Paracoccaceae</taxon>
        <taxon>Falsirhodobacter</taxon>
    </lineage>
</organism>
<feature type="transmembrane region" description="Helical" evidence="6">
    <location>
        <begin position="320"/>
        <end position="339"/>
    </location>
</feature>
<comment type="subcellular location">
    <subcellularLocation>
        <location evidence="1">Endomembrane system</location>
        <topology evidence="1">Multi-pass membrane protein</topology>
    </subcellularLocation>
</comment>
<dbReference type="PANTHER" id="PTHR23501:SF191">
    <property type="entry name" value="VACUOLAR BASIC AMINO ACID TRANSPORTER 4"/>
    <property type="match status" value="1"/>
</dbReference>
<reference evidence="7" key="1">
    <citation type="submission" date="2020-01" db="EMBL/GenBank/DDBJ databases">
        <authorList>
            <person name="Yang Y."/>
            <person name="Kwon Y.M."/>
        </authorList>
    </citation>
    <scope>NUCLEOTIDE SEQUENCE</scope>
    <source>
        <strain evidence="7">PG104</strain>
    </source>
</reference>
<dbReference type="Gene3D" id="1.20.1250.20">
    <property type="entry name" value="MFS general substrate transporter like domains"/>
    <property type="match status" value="1"/>
</dbReference>
<feature type="transmembrane region" description="Helical" evidence="6">
    <location>
        <begin position="181"/>
        <end position="201"/>
    </location>
</feature>
<feature type="transmembrane region" description="Helical" evidence="6">
    <location>
        <begin position="116"/>
        <end position="137"/>
    </location>
</feature>
<sequence>MSDAAAPPPAAPGLFVMPVPRALCYIFASFLLGISQGLGMSLLSSNITQVQGEIGATQQEALWLIAAYMAPSASVTLALIKIRTQFGLRLFAQVALTAFVLASLLNLAVTDLHSGIAVRFMSGLAAAPMSTLAFLYMLEPFPAARKLSVGLSLALTGISLGTPLSRVLAPHLLDLGGLQQLNLLDLALALLGFAVVLLLPLTPVPRQKVIERADLISFPLIAIGMGALAVVLTVGTSHWWFDTPWLGTLVALAIVTLVIAATIELHRKDPLIDVRWLASPAILQLTGALIVFRIVLAEQTSGAPGFYIALGLQNQQMQGMFWMIVAVTILGGLVSAVILKPGREAAIHSAALIMIVVGALIDSHTTSLTRPAQMMFSQGLIAFASAIFLPAAMASGLMTALRRGPLYILSFVIVFLTTQRLGGIAGSALFQTVIRFRQNAHLSELEASLSQADPLVTARLQTYAAIYNGQMAEAAARQSQALTTLSQVVTRESTVMAYNDVFFLIACVAGAALAVLAVHQGWLWMQARRAQPSSNG</sequence>
<evidence type="ECO:0000256" key="2">
    <source>
        <dbReference type="ARBA" id="ARBA00022448"/>
    </source>
</evidence>
<feature type="transmembrane region" description="Helical" evidence="6">
    <location>
        <begin position="87"/>
        <end position="110"/>
    </location>
</feature>
<dbReference type="Pfam" id="PF07690">
    <property type="entry name" value="MFS_1"/>
    <property type="match status" value="1"/>
</dbReference>
<dbReference type="KEGG" id="fap:GR316_01355"/>
<feature type="transmembrane region" description="Helical" evidence="6">
    <location>
        <begin position="213"/>
        <end position="233"/>
    </location>
</feature>
<feature type="transmembrane region" description="Helical" evidence="6">
    <location>
        <begin position="375"/>
        <end position="394"/>
    </location>
</feature>
<proteinExistence type="predicted"/>
<dbReference type="EMBL" id="CP047289">
    <property type="protein sequence ID" value="QUS35037.1"/>
    <property type="molecule type" value="Genomic_DNA"/>
</dbReference>
<evidence type="ECO:0000256" key="5">
    <source>
        <dbReference type="ARBA" id="ARBA00023136"/>
    </source>
</evidence>
<evidence type="ECO:0000313" key="8">
    <source>
        <dbReference type="Proteomes" id="UP000679284"/>
    </source>
</evidence>
<dbReference type="InterPro" id="IPR036259">
    <property type="entry name" value="MFS_trans_sf"/>
</dbReference>
<feature type="transmembrane region" description="Helical" evidence="6">
    <location>
        <begin position="61"/>
        <end position="80"/>
    </location>
</feature>
<keyword evidence="5 6" id="KW-0472">Membrane</keyword>
<evidence type="ECO:0000256" key="1">
    <source>
        <dbReference type="ARBA" id="ARBA00004127"/>
    </source>
</evidence>
<feature type="transmembrane region" description="Helical" evidence="6">
    <location>
        <begin position="406"/>
        <end position="430"/>
    </location>
</feature>
<dbReference type="AlphaFoldDB" id="A0A8J8SK66"/>
<dbReference type="SUPFAM" id="SSF103473">
    <property type="entry name" value="MFS general substrate transporter"/>
    <property type="match status" value="1"/>
</dbReference>
<dbReference type="Proteomes" id="UP000679284">
    <property type="component" value="Chromosome"/>
</dbReference>
<evidence type="ECO:0000313" key="7">
    <source>
        <dbReference type="EMBL" id="QUS35037.1"/>
    </source>
</evidence>
<gene>
    <name evidence="7" type="ORF">GR316_01355</name>
</gene>